<organism evidence="9 10">
    <name type="scientific">Flagellimonas olearia</name>
    <dbReference type="NCBI Taxonomy" id="552546"/>
    <lineage>
        <taxon>Bacteria</taxon>
        <taxon>Pseudomonadati</taxon>
        <taxon>Bacteroidota</taxon>
        <taxon>Flavobacteriia</taxon>
        <taxon>Flavobacteriales</taxon>
        <taxon>Flavobacteriaceae</taxon>
        <taxon>Flagellimonas</taxon>
    </lineage>
</organism>
<proteinExistence type="predicted"/>
<dbReference type="InterPro" id="IPR018484">
    <property type="entry name" value="FGGY_N"/>
</dbReference>
<gene>
    <name evidence="9" type="ORF">F8C76_02480</name>
</gene>
<evidence type="ECO:0000256" key="3">
    <source>
        <dbReference type="ARBA" id="ARBA00022777"/>
    </source>
</evidence>
<dbReference type="InterPro" id="IPR005929">
    <property type="entry name" value="Ribulokinase"/>
</dbReference>
<evidence type="ECO:0000259" key="8">
    <source>
        <dbReference type="Pfam" id="PF02782"/>
    </source>
</evidence>
<evidence type="ECO:0000256" key="6">
    <source>
        <dbReference type="ARBA" id="ARBA00023277"/>
    </source>
</evidence>
<evidence type="ECO:0000256" key="4">
    <source>
        <dbReference type="ARBA" id="ARBA00022840"/>
    </source>
</evidence>
<dbReference type="CDD" id="cd07781">
    <property type="entry name" value="ASKHA_NBD_FGGY_L-RBK"/>
    <property type="match status" value="1"/>
</dbReference>
<dbReference type="GO" id="GO:0005524">
    <property type="term" value="F:ATP binding"/>
    <property type="evidence" value="ECO:0007669"/>
    <property type="project" value="UniProtKB-KW"/>
</dbReference>
<evidence type="ECO:0000256" key="5">
    <source>
        <dbReference type="ARBA" id="ARBA00022935"/>
    </source>
</evidence>
<accession>A0A6I1DY65</accession>
<dbReference type="EC" id="2.7.1.16" evidence="9"/>
<dbReference type="PANTHER" id="PTHR43435:SF4">
    <property type="entry name" value="FGGY CARBOHYDRATE KINASE DOMAIN-CONTAINING PROTEIN"/>
    <property type="match status" value="1"/>
</dbReference>
<dbReference type="InterPro" id="IPR000577">
    <property type="entry name" value="Carb_kinase_FGGY"/>
</dbReference>
<dbReference type="SUPFAM" id="SSF53067">
    <property type="entry name" value="Actin-like ATPase domain"/>
    <property type="match status" value="2"/>
</dbReference>
<dbReference type="PIRSF" id="PIRSF000538">
    <property type="entry name" value="GlpK"/>
    <property type="match status" value="1"/>
</dbReference>
<dbReference type="OrthoDB" id="9805576at2"/>
<dbReference type="PANTHER" id="PTHR43435">
    <property type="entry name" value="RIBULOKINASE"/>
    <property type="match status" value="1"/>
</dbReference>
<dbReference type="Gene3D" id="1.20.58.2240">
    <property type="match status" value="1"/>
</dbReference>
<dbReference type="Pfam" id="PF02782">
    <property type="entry name" value="FGGY_C"/>
    <property type="match status" value="1"/>
</dbReference>
<dbReference type="GO" id="GO:0019150">
    <property type="term" value="F:D-ribulokinase activity"/>
    <property type="evidence" value="ECO:0007669"/>
    <property type="project" value="TreeGrafter"/>
</dbReference>
<name>A0A6I1DY65_9FLAO</name>
<evidence type="ECO:0000313" key="9">
    <source>
        <dbReference type="EMBL" id="KAB7530393.1"/>
    </source>
</evidence>
<dbReference type="InterPro" id="IPR018485">
    <property type="entry name" value="FGGY_C"/>
</dbReference>
<keyword evidence="6" id="KW-0119">Carbohydrate metabolism</keyword>
<protein>
    <submittedName>
        <fullName evidence="9">Ribulokinase</fullName>
        <ecNumber evidence="9">2.7.1.16</ecNumber>
    </submittedName>
</protein>
<dbReference type="GO" id="GO:0005737">
    <property type="term" value="C:cytoplasm"/>
    <property type="evidence" value="ECO:0007669"/>
    <property type="project" value="TreeGrafter"/>
</dbReference>
<evidence type="ECO:0000259" key="7">
    <source>
        <dbReference type="Pfam" id="PF00370"/>
    </source>
</evidence>
<feature type="domain" description="Carbohydrate kinase FGGY N-terminal" evidence="7">
    <location>
        <begin position="6"/>
        <end position="282"/>
    </location>
</feature>
<sequence length="560" mass="61554">MNMGITIGVDFGTDSVRIQAVDTNNGEVLANGSAPYERWGKGMYCQPEKSRFRQHPMDHIQSFERAMFQTIAMMCKEDLESVKGISVASTGSSPIAVDEMGIALSMTEEFSENPNAMFFLWKDHSAIEEADEVNRLCHDRCSVDYTKYVGGEYSSEWYWAKLLYVLREDSMVKDKIFSWVEHCDWFTALLTGNTDPLQLKRSRCAAGHKAMWHEEWGGFPPLDFFVRLDPILGGIRKRLGSVTYTSEQVSGTLSKQWADKFGFPPNTIIGVGSLDAHIGAIGGEITEGWLVKVMGTSTCDMLIAPKETIGGPIKGICGQVDGSILPGMIGLEAGQAAFGDVYAWFGKMLIWPLNQILENDESIDVEIKQNIQKKVTQTILQTLTFAAEGMMGDVSGPVALDWFNGRRTPYSNQTVKGGIYGLDIGTTAPAIFKSLVEATAFGSKDIIEHFKGQGVQVHGIIGIGGVAYKSNFVMQVLADVLDQPIKVIKSEQPVALGAAMAAAVSAKIHHSFGQAQKRMGAGFDKEFIPNPINTQKYKRLYEGYKSFGGFVEEGALSREY</sequence>
<dbReference type="GO" id="GO:0008741">
    <property type="term" value="F:ribulokinase activity"/>
    <property type="evidence" value="ECO:0007669"/>
    <property type="project" value="UniProtKB-EC"/>
</dbReference>
<reference evidence="9 10" key="1">
    <citation type="submission" date="2019-10" db="EMBL/GenBank/DDBJ databases">
        <title>Muricauda olearia CL-SS4 JCM15563 genome.</title>
        <authorList>
            <person name="Liu L."/>
        </authorList>
    </citation>
    <scope>NUCLEOTIDE SEQUENCE [LARGE SCALE GENOMIC DNA]</scope>
    <source>
        <strain evidence="9 10">CL-SS4</strain>
    </source>
</reference>
<feature type="domain" description="Carbohydrate kinase FGGY C-terminal" evidence="8">
    <location>
        <begin position="291"/>
        <end position="506"/>
    </location>
</feature>
<dbReference type="GO" id="GO:0019569">
    <property type="term" value="P:L-arabinose catabolic process to D-xylulose 5-phosphate"/>
    <property type="evidence" value="ECO:0007669"/>
    <property type="project" value="InterPro"/>
</dbReference>
<dbReference type="Proteomes" id="UP000429785">
    <property type="component" value="Unassembled WGS sequence"/>
</dbReference>
<keyword evidence="3 9" id="KW-0418">Kinase</keyword>
<dbReference type="InterPro" id="IPR043129">
    <property type="entry name" value="ATPase_NBD"/>
</dbReference>
<evidence type="ECO:0000313" key="10">
    <source>
        <dbReference type="Proteomes" id="UP000429785"/>
    </source>
</evidence>
<keyword evidence="2" id="KW-0547">Nucleotide-binding</keyword>
<evidence type="ECO:0000256" key="1">
    <source>
        <dbReference type="ARBA" id="ARBA00022679"/>
    </source>
</evidence>
<dbReference type="EMBL" id="WELG01000001">
    <property type="protein sequence ID" value="KAB7530393.1"/>
    <property type="molecule type" value="Genomic_DNA"/>
</dbReference>
<dbReference type="AlphaFoldDB" id="A0A6I1DY65"/>
<dbReference type="Gene3D" id="3.30.420.40">
    <property type="match status" value="1"/>
</dbReference>
<keyword evidence="4" id="KW-0067">ATP-binding</keyword>
<keyword evidence="1 9" id="KW-0808">Transferase</keyword>
<evidence type="ECO:0000256" key="2">
    <source>
        <dbReference type="ARBA" id="ARBA00022741"/>
    </source>
</evidence>
<dbReference type="NCBIfam" id="NF003154">
    <property type="entry name" value="PRK04123.1"/>
    <property type="match status" value="1"/>
</dbReference>
<dbReference type="Pfam" id="PF00370">
    <property type="entry name" value="FGGY_N"/>
    <property type="match status" value="1"/>
</dbReference>
<keyword evidence="5" id="KW-0054">Arabinose catabolism</keyword>
<comment type="caution">
    <text evidence="9">The sequence shown here is derived from an EMBL/GenBank/DDBJ whole genome shotgun (WGS) entry which is preliminary data.</text>
</comment>